<dbReference type="NCBIfam" id="TIGR01246">
    <property type="entry name" value="dapE_proteo"/>
    <property type="match status" value="1"/>
</dbReference>
<keyword evidence="18" id="KW-1185">Reference proteome</keyword>
<dbReference type="PROSITE" id="PS00759">
    <property type="entry name" value="ARGE_DAPE_CPG2_2"/>
    <property type="match status" value="1"/>
</dbReference>
<comment type="cofactor">
    <cofactor evidence="15">
        <name>Zn(2+)</name>
        <dbReference type="ChEBI" id="CHEBI:29105"/>
    </cofactor>
    <cofactor evidence="15">
        <name>Co(2+)</name>
        <dbReference type="ChEBI" id="CHEBI:48828"/>
    </cofactor>
    <text evidence="15">Binds 2 Zn(2+) or Co(2+) ions per subunit.</text>
</comment>
<evidence type="ECO:0000256" key="4">
    <source>
        <dbReference type="ARBA" id="ARBA00011921"/>
    </source>
</evidence>
<name>A0A512JM07_9HYPH</name>
<dbReference type="CDD" id="cd03891">
    <property type="entry name" value="M20_DapE_proteobac"/>
    <property type="match status" value="1"/>
</dbReference>
<feature type="binding site" evidence="15">
    <location>
        <position position="75"/>
    </location>
    <ligand>
        <name>Zn(2+)</name>
        <dbReference type="ChEBI" id="CHEBI:29105"/>
        <label>1</label>
    </ligand>
</feature>
<proteinExistence type="inferred from homology"/>
<dbReference type="RefSeq" id="WP_147047244.1">
    <property type="nucleotide sequence ID" value="NZ_BJZV01000014.1"/>
</dbReference>
<feature type="binding site" evidence="15">
    <location>
        <position position="108"/>
    </location>
    <ligand>
        <name>Zn(2+)</name>
        <dbReference type="ChEBI" id="CHEBI:29105"/>
        <label>2</label>
    </ligand>
</feature>
<dbReference type="OrthoDB" id="9809784at2"/>
<evidence type="ECO:0000256" key="3">
    <source>
        <dbReference type="ARBA" id="ARBA00011738"/>
    </source>
</evidence>
<evidence type="ECO:0000256" key="5">
    <source>
        <dbReference type="ARBA" id="ARBA00022391"/>
    </source>
</evidence>
<comment type="caution">
    <text evidence="17">The sequence shown here is derived from an EMBL/GenBank/DDBJ whole genome shotgun (WGS) entry which is preliminary data.</text>
</comment>
<dbReference type="SUPFAM" id="SSF53187">
    <property type="entry name" value="Zn-dependent exopeptidases"/>
    <property type="match status" value="1"/>
</dbReference>
<dbReference type="InterPro" id="IPR002933">
    <property type="entry name" value="Peptidase_M20"/>
</dbReference>
<dbReference type="PROSITE" id="PS00758">
    <property type="entry name" value="ARGE_DAPE_CPG2_1"/>
    <property type="match status" value="1"/>
</dbReference>
<evidence type="ECO:0000256" key="15">
    <source>
        <dbReference type="HAMAP-Rule" id="MF_01690"/>
    </source>
</evidence>
<keyword evidence="7 15" id="KW-0479">Metal-binding</keyword>
<reference evidence="17 18" key="1">
    <citation type="submission" date="2019-07" db="EMBL/GenBank/DDBJ databases">
        <title>Whole genome shotgun sequence of Methylobacterium gnaphalii NBRC 107716.</title>
        <authorList>
            <person name="Hosoyama A."/>
            <person name="Uohara A."/>
            <person name="Ohji S."/>
            <person name="Ichikawa N."/>
        </authorList>
    </citation>
    <scope>NUCLEOTIDE SEQUENCE [LARGE SCALE GENOMIC DNA]</scope>
    <source>
        <strain evidence="17 18">NBRC 107716</strain>
    </source>
</reference>
<dbReference type="GO" id="GO:0019877">
    <property type="term" value="P:diaminopimelate biosynthetic process"/>
    <property type="evidence" value="ECO:0007669"/>
    <property type="project" value="UniProtKB-UniRule"/>
</dbReference>
<evidence type="ECO:0000256" key="8">
    <source>
        <dbReference type="ARBA" id="ARBA00022801"/>
    </source>
</evidence>
<dbReference type="Pfam" id="PF07687">
    <property type="entry name" value="M20_dimer"/>
    <property type="match status" value="1"/>
</dbReference>
<dbReference type="GO" id="GO:0006526">
    <property type="term" value="P:L-arginine biosynthetic process"/>
    <property type="evidence" value="ECO:0007669"/>
    <property type="project" value="TreeGrafter"/>
</dbReference>
<evidence type="ECO:0000256" key="14">
    <source>
        <dbReference type="ARBA" id="ARBA00051301"/>
    </source>
</evidence>
<keyword evidence="12 15" id="KW-0170">Cobalt</keyword>
<dbReference type="GO" id="GO:0009089">
    <property type="term" value="P:lysine biosynthetic process via diaminopimelate"/>
    <property type="evidence" value="ECO:0007669"/>
    <property type="project" value="UniProtKB-UniRule"/>
</dbReference>
<evidence type="ECO:0000256" key="11">
    <source>
        <dbReference type="ARBA" id="ARBA00023154"/>
    </source>
</evidence>
<comment type="function">
    <text evidence="15">Catalyzes the hydrolysis of N-succinyl-L,L-diaminopimelic acid (SDAP), forming succinate and LL-2,6-diaminopimelate (DAP), an intermediate involved in the bacterial biosynthesis of lysine and meso-diaminopimelic acid, an essential component of bacterial cell walls.</text>
</comment>
<evidence type="ECO:0000256" key="7">
    <source>
        <dbReference type="ARBA" id="ARBA00022723"/>
    </source>
</evidence>
<dbReference type="Pfam" id="PF01546">
    <property type="entry name" value="Peptidase_M20"/>
    <property type="match status" value="1"/>
</dbReference>
<feature type="binding site" evidence="15">
    <location>
        <position position="171"/>
    </location>
    <ligand>
        <name>Zn(2+)</name>
        <dbReference type="ChEBI" id="CHEBI:29105"/>
        <label>1</label>
    </ligand>
</feature>
<dbReference type="InterPro" id="IPR011650">
    <property type="entry name" value="Peptidase_M20_dimer"/>
</dbReference>
<dbReference type="HAMAP" id="MF_01690">
    <property type="entry name" value="DapE"/>
    <property type="match status" value="1"/>
</dbReference>
<evidence type="ECO:0000256" key="13">
    <source>
        <dbReference type="ARBA" id="ARBA00031891"/>
    </source>
</evidence>
<dbReference type="UniPathway" id="UPA00034">
    <property type="reaction ID" value="UER00021"/>
</dbReference>
<gene>
    <name evidence="15 17" type="primary">dapE</name>
    <name evidence="17" type="ORF">MGN01_27870</name>
</gene>
<dbReference type="NCBIfam" id="NF009557">
    <property type="entry name" value="PRK13009.1"/>
    <property type="match status" value="1"/>
</dbReference>
<sequence length="391" mass="41360">MSLDTTSPVALAQALIRCASVTPEEGGALAFLDDLLSKAGFRVERPVFSEPGTPDIENFYARIGTSGPCLMFAGHTDVVPPGEPSAWSHGPFSGEVANGLLYGRGAVDMKGGIACKLAATLAFLRERPAFAGSIAFLITGDEEGPAINGTVKLLTWAKERGERFDHCLLGEPTNPSRLGEMIKIGRRGSLTGAITVHGRQGHVAYPHRAENPIPGLLRLCSALLSTPLDGGTAHFDASNLEFTTVDVGNAATNVIPASAKAVFNIRFNESWTAQTLGDEIRRRLEEAAGTVVRFSLDLQPSNSPAFLTEPDAFVELVSEAIAAETGLTPKLSTTGGTSDARFIKDACPVIEFGLVGETMHQVDECVAVADLERLTAIYGRVLDAYFSKGGS</sequence>
<feature type="active site" evidence="15">
    <location>
        <position position="77"/>
    </location>
</feature>
<dbReference type="Proteomes" id="UP000321750">
    <property type="component" value="Unassembled WGS sequence"/>
</dbReference>
<evidence type="ECO:0000259" key="16">
    <source>
        <dbReference type="Pfam" id="PF07687"/>
    </source>
</evidence>
<keyword evidence="9 15" id="KW-0862">Zinc</keyword>
<feature type="domain" description="Peptidase M20 dimerisation" evidence="16">
    <location>
        <begin position="184"/>
        <end position="288"/>
    </location>
</feature>
<feature type="binding site" evidence="15">
    <location>
        <position position="108"/>
    </location>
    <ligand>
        <name>Zn(2+)</name>
        <dbReference type="ChEBI" id="CHEBI:29105"/>
        <label>1</label>
    </ligand>
</feature>
<comment type="subunit">
    <text evidence="3 15">Homodimer.</text>
</comment>
<dbReference type="GO" id="GO:0008777">
    <property type="term" value="F:acetylornithine deacetylase activity"/>
    <property type="evidence" value="ECO:0007669"/>
    <property type="project" value="TreeGrafter"/>
</dbReference>
<dbReference type="GO" id="GO:0009014">
    <property type="term" value="F:succinyl-diaminopimelate desuccinylase activity"/>
    <property type="evidence" value="ECO:0007669"/>
    <property type="project" value="UniProtKB-UniRule"/>
</dbReference>
<dbReference type="InterPro" id="IPR050072">
    <property type="entry name" value="Peptidase_M20A"/>
</dbReference>
<dbReference type="PANTHER" id="PTHR43808">
    <property type="entry name" value="ACETYLORNITHINE DEACETYLASE"/>
    <property type="match status" value="1"/>
</dbReference>
<keyword evidence="8 15" id="KW-0378">Hydrolase</keyword>
<keyword evidence="10 15" id="KW-0220">Diaminopimelate biosynthesis</keyword>
<dbReference type="GO" id="GO:0008270">
    <property type="term" value="F:zinc ion binding"/>
    <property type="evidence" value="ECO:0007669"/>
    <property type="project" value="UniProtKB-UniRule"/>
</dbReference>
<protein>
    <recommendedName>
        <fullName evidence="5 15">Succinyl-diaminopimelate desuccinylase</fullName>
        <shortName evidence="15">SDAP desuccinylase</shortName>
        <ecNumber evidence="4 15">3.5.1.18</ecNumber>
    </recommendedName>
    <alternativeName>
        <fullName evidence="13 15">N-succinyl-LL-2,6-diaminoheptanedioate amidohydrolase</fullName>
    </alternativeName>
</protein>
<evidence type="ECO:0000256" key="1">
    <source>
        <dbReference type="ARBA" id="ARBA00005130"/>
    </source>
</evidence>
<evidence type="ECO:0000256" key="9">
    <source>
        <dbReference type="ARBA" id="ARBA00022833"/>
    </source>
</evidence>
<dbReference type="AlphaFoldDB" id="A0A512JM07"/>
<dbReference type="EMBL" id="BJZV01000014">
    <property type="protein sequence ID" value="GEP10942.1"/>
    <property type="molecule type" value="Genomic_DNA"/>
</dbReference>
<keyword evidence="11 15" id="KW-0457">Lysine biosynthesis</keyword>
<dbReference type="PANTHER" id="PTHR43808:SF31">
    <property type="entry name" value="N-ACETYL-L-CITRULLINE DEACETYLASE"/>
    <property type="match status" value="1"/>
</dbReference>
<dbReference type="InterPro" id="IPR005941">
    <property type="entry name" value="DapE_proteobac"/>
</dbReference>
<dbReference type="Gene3D" id="3.40.630.10">
    <property type="entry name" value="Zn peptidases"/>
    <property type="match status" value="2"/>
</dbReference>
<feature type="active site" description="Proton acceptor" evidence="15">
    <location>
        <position position="142"/>
    </location>
</feature>
<comment type="catalytic activity">
    <reaction evidence="14 15">
        <text>N-succinyl-(2S,6S)-2,6-diaminopimelate + H2O = (2S,6S)-2,6-diaminopimelate + succinate</text>
        <dbReference type="Rhea" id="RHEA:22608"/>
        <dbReference type="ChEBI" id="CHEBI:15377"/>
        <dbReference type="ChEBI" id="CHEBI:30031"/>
        <dbReference type="ChEBI" id="CHEBI:57609"/>
        <dbReference type="ChEBI" id="CHEBI:58087"/>
        <dbReference type="EC" id="3.5.1.18"/>
    </reaction>
</comment>
<dbReference type="EC" id="3.5.1.18" evidence="4 15"/>
<organism evidence="17 18">
    <name type="scientific">Methylobacterium gnaphalii</name>
    <dbReference type="NCBI Taxonomy" id="1010610"/>
    <lineage>
        <taxon>Bacteria</taxon>
        <taxon>Pseudomonadati</taxon>
        <taxon>Pseudomonadota</taxon>
        <taxon>Alphaproteobacteria</taxon>
        <taxon>Hyphomicrobiales</taxon>
        <taxon>Methylobacteriaceae</taxon>
        <taxon>Methylobacterium</taxon>
    </lineage>
</organism>
<evidence type="ECO:0000313" key="18">
    <source>
        <dbReference type="Proteomes" id="UP000321750"/>
    </source>
</evidence>
<evidence type="ECO:0000256" key="10">
    <source>
        <dbReference type="ARBA" id="ARBA00022915"/>
    </source>
</evidence>
<dbReference type="InterPro" id="IPR036264">
    <property type="entry name" value="Bact_exopeptidase_dim_dom"/>
</dbReference>
<feature type="binding site" evidence="15">
    <location>
        <position position="360"/>
    </location>
    <ligand>
        <name>Zn(2+)</name>
        <dbReference type="ChEBI" id="CHEBI:29105"/>
        <label>2</label>
    </ligand>
</feature>
<keyword evidence="6 15" id="KW-0028">Amino-acid biosynthesis</keyword>
<accession>A0A512JM07</accession>
<dbReference type="GO" id="GO:0050897">
    <property type="term" value="F:cobalt ion binding"/>
    <property type="evidence" value="ECO:0007669"/>
    <property type="project" value="UniProtKB-UniRule"/>
</dbReference>
<evidence type="ECO:0000256" key="2">
    <source>
        <dbReference type="ARBA" id="ARBA00006746"/>
    </source>
</evidence>
<dbReference type="SUPFAM" id="SSF55031">
    <property type="entry name" value="Bacterial exopeptidase dimerisation domain"/>
    <property type="match status" value="1"/>
</dbReference>
<feature type="binding site" evidence="15">
    <location>
        <position position="143"/>
    </location>
    <ligand>
        <name>Zn(2+)</name>
        <dbReference type="ChEBI" id="CHEBI:29105"/>
        <label>2</label>
    </ligand>
</feature>
<evidence type="ECO:0000256" key="12">
    <source>
        <dbReference type="ARBA" id="ARBA00023285"/>
    </source>
</evidence>
<comment type="pathway">
    <text evidence="1 15">Amino-acid biosynthesis; L-lysine biosynthesis via DAP pathway; LL-2,6-diaminopimelate from (S)-tetrahydrodipicolinate (succinylase route): step 3/3.</text>
</comment>
<evidence type="ECO:0000256" key="6">
    <source>
        <dbReference type="ARBA" id="ARBA00022605"/>
    </source>
</evidence>
<dbReference type="InterPro" id="IPR001261">
    <property type="entry name" value="ArgE/DapE_CS"/>
</dbReference>
<comment type="similarity">
    <text evidence="2 15">Belongs to the peptidase M20A family. DapE subfamily.</text>
</comment>
<evidence type="ECO:0000313" key="17">
    <source>
        <dbReference type="EMBL" id="GEP10942.1"/>
    </source>
</evidence>